<reference evidence="2 3" key="1">
    <citation type="submission" date="2018-10" db="EMBL/GenBank/DDBJ databases">
        <title>Natrarchaeobius chitinivorans gen. nov., sp. nov., and Natrarchaeobius haloalkaliphilus sp. nov., alkaliphilic, chitin-utilizing haloarchaea from hypersaline alkaline lakes.</title>
        <authorList>
            <person name="Sorokin D.Y."/>
            <person name="Elcheninov A.G."/>
            <person name="Kostrikina N.A."/>
            <person name="Bale N.J."/>
            <person name="Sinninghe Damste J.S."/>
            <person name="Khijniak T.V."/>
            <person name="Kublanov I.V."/>
            <person name="Toshchakov S.V."/>
        </authorList>
    </citation>
    <scope>NUCLEOTIDE SEQUENCE [LARGE SCALE GENOMIC DNA]</scope>
    <source>
        <strain evidence="2 3">AArcht4T</strain>
    </source>
</reference>
<accession>A0A3N6LX81</accession>
<protein>
    <submittedName>
        <fullName evidence="2">Uncharacterized protein</fullName>
    </submittedName>
</protein>
<sequence length="71" mass="8028">MGKATLYRRRTDEALESDDVFGELADEHGSRAPREVPDDTRPVGNQSRALASRRRIGHDRRGGYPRISFAM</sequence>
<feature type="region of interest" description="Disordered" evidence="1">
    <location>
        <begin position="18"/>
        <end position="71"/>
    </location>
</feature>
<feature type="compositionally biased region" description="Basic and acidic residues" evidence="1">
    <location>
        <begin position="25"/>
        <end position="41"/>
    </location>
</feature>
<organism evidence="2 3">
    <name type="scientific">Natrarchaeobius chitinivorans</name>
    <dbReference type="NCBI Taxonomy" id="1679083"/>
    <lineage>
        <taxon>Archaea</taxon>
        <taxon>Methanobacteriati</taxon>
        <taxon>Methanobacteriota</taxon>
        <taxon>Stenosarchaea group</taxon>
        <taxon>Halobacteria</taxon>
        <taxon>Halobacteriales</taxon>
        <taxon>Natrialbaceae</taxon>
        <taxon>Natrarchaeobius</taxon>
    </lineage>
</organism>
<evidence type="ECO:0000313" key="2">
    <source>
        <dbReference type="EMBL" id="RQG95353.1"/>
    </source>
</evidence>
<comment type="caution">
    <text evidence="2">The sequence shown here is derived from an EMBL/GenBank/DDBJ whole genome shotgun (WGS) entry which is preliminary data.</text>
</comment>
<evidence type="ECO:0000313" key="3">
    <source>
        <dbReference type="Proteomes" id="UP000282323"/>
    </source>
</evidence>
<proteinExistence type="predicted"/>
<keyword evidence="3" id="KW-1185">Reference proteome</keyword>
<gene>
    <name evidence="2" type="ORF">EA473_07755</name>
</gene>
<dbReference type="AlphaFoldDB" id="A0A3N6LX81"/>
<dbReference type="EMBL" id="REGA01000005">
    <property type="protein sequence ID" value="RQG95353.1"/>
    <property type="molecule type" value="Genomic_DNA"/>
</dbReference>
<dbReference type="Proteomes" id="UP000282323">
    <property type="component" value="Unassembled WGS sequence"/>
</dbReference>
<evidence type="ECO:0000256" key="1">
    <source>
        <dbReference type="SAM" id="MobiDB-lite"/>
    </source>
</evidence>
<name>A0A3N6LX81_NATCH</name>